<keyword evidence="1" id="KW-0233">DNA recombination</keyword>
<dbReference type="InterPro" id="IPR011010">
    <property type="entry name" value="DNA_brk_join_enz"/>
</dbReference>
<dbReference type="InterPro" id="IPR013762">
    <property type="entry name" value="Integrase-like_cat_sf"/>
</dbReference>
<feature type="domain" description="Tyr recombinase" evidence="2">
    <location>
        <begin position="271"/>
        <end position="494"/>
    </location>
</feature>
<dbReference type="EMBL" id="JH719395">
    <property type="protein sequence ID" value="EJC80250.1"/>
    <property type="molecule type" value="Genomic_DNA"/>
</dbReference>
<evidence type="ECO:0000313" key="4">
    <source>
        <dbReference type="Proteomes" id="UP000005732"/>
    </source>
</evidence>
<proteinExistence type="predicted"/>
<dbReference type="OrthoDB" id="8365752at2"/>
<dbReference type="RefSeq" id="WP_003580783.1">
    <property type="nucleotide sequence ID" value="NZ_JH719395.1"/>
</dbReference>
<protein>
    <submittedName>
        <fullName evidence="3">Site-specific recombinase XerD</fullName>
    </submittedName>
</protein>
<dbReference type="Pfam" id="PF00589">
    <property type="entry name" value="Phage_integrase"/>
    <property type="match status" value="1"/>
</dbReference>
<dbReference type="CDD" id="cd00397">
    <property type="entry name" value="DNA_BRE_C"/>
    <property type="match status" value="1"/>
</dbReference>
<evidence type="ECO:0000313" key="3">
    <source>
        <dbReference type="EMBL" id="EJC80250.1"/>
    </source>
</evidence>
<gene>
    <name evidence="3" type="ORF">Rleg4DRAFT_1871</name>
</gene>
<dbReference type="Gene3D" id="1.10.443.10">
    <property type="entry name" value="Intergrase catalytic core"/>
    <property type="match status" value="1"/>
</dbReference>
<dbReference type="GO" id="GO:0015074">
    <property type="term" value="P:DNA integration"/>
    <property type="evidence" value="ECO:0007669"/>
    <property type="project" value="InterPro"/>
</dbReference>
<evidence type="ECO:0000259" key="2">
    <source>
        <dbReference type="PROSITE" id="PS51898"/>
    </source>
</evidence>
<sequence>MTVSITPSTATLSKLYRERLDCVLAEADPAVVPSYNHRFSRQWFAERIGCSPKTLTQSPALRTRIEKWEKQYRRKAVHRQGVEPASDASIVVFKRKLNTGAILMVDVAVGLITKQTYTIPTLCWNGGLDEWVADYARHLVVWEKQEASSVEQAVKALRIFRRLQHKRNVRDKAVNDELLLAWQIAMTSAGIGVARRNYCISVVHDFFKWAEEQGHLLYHVQVRSRHEYSNLPEDYTFPLGSNEVEVKLPHGHSYLKWVSRLLEPGETSTFGSRHTPTATEVESLLTKAEASGRNSARNLLMLLVALETGARVSEIVQLKVGDFPNLDELAPFIGSNARSHLQVKVVRKNQGVGTLRFNKELVLSIVAFIYTDPQRQKIVSERRIGRNSNDDAVFLSEEGGPLSEDSVTRIGGGVFAEAGVENANIHRLRARFITEVIELQLDMLAEEGVTVNRSEAWENQVLMMAVELMGHSHPMSLRPYLNSVLNRRLTKDGRVLVRSPEDRERSLERLRSTLTERVVQHSKLSEADRMIASGDRAAAAVLLQQVIDALRLEPVGQL</sequence>
<dbReference type="HOGENOM" id="CLU_573492_0_0_5"/>
<dbReference type="Proteomes" id="UP000005732">
    <property type="component" value="Unassembled WGS sequence"/>
</dbReference>
<dbReference type="AlphaFoldDB" id="J0CL60"/>
<dbReference type="SUPFAM" id="SSF56349">
    <property type="entry name" value="DNA breaking-rejoining enzymes"/>
    <property type="match status" value="1"/>
</dbReference>
<accession>J0CL60</accession>
<reference evidence="3 4" key="1">
    <citation type="submission" date="2012-02" db="EMBL/GenBank/DDBJ databases">
        <title>Improved High-Quality Draft Sequence of Rhizobium leguminosarum bv. trifolii WSM2297.</title>
        <authorList>
            <consortium name="US DOE Joint Genome Institute"/>
            <person name="Lucas S."/>
            <person name="Han J."/>
            <person name="Lapidus A."/>
            <person name="Cheng J.-F."/>
            <person name="Goodwin L."/>
            <person name="Pitluck S."/>
            <person name="Peters L."/>
            <person name="Ovchinnikova G."/>
            <person name="Zhang X."/>
            <person name="Detter J.C."/>
            <person name="Han C."/>
            <person name="Tapia R."/>
            <person name="Land M."/>
            <person name="Hauser L."/>
            <person name="Kyrpides N."/>
            <person name="Ivanova N."/>
            <person name="Pagani I."/>
            <person name="Brau L."/>
            <person name="Yates R."/>
            <person name="O'Hara G."/>
            <person name="Rui T."/>
            <person name="Howieson J."/>
            <person name="Reeve W."/>
            <person name="Woyke T."/>
        </authorList>
    </citation>
    <scope>NUCLEOTIDE SEQUENCE [LARGE SCALE GENOMIC DNA]</scope>
    <source>
        <strain evidence="3 4">WSM2297</strain>
    </source>
</reference>
<dbReference type="GO" id="GO:0006310">
    <property type="term" value="P:DNA recombination"/>
    <property type="evidence" value="ECO:0007669"/>
    <property type="project" value="UniProtKB-KW"/>
</dbReference>
<name>J0CL60_RHILT</name>
<organism evidence="3 4">
    <name type="scientific">Rhizobium leguminosarum bv. trifolii WSM2297</name>
    <dbReference type="NCBI Taxonomy" id="754762"/>
    <lineage>
        <taxon>Bacteria</taxon>
        <taxon>Pseudomonadati</taxon>
        <taxon>Pseudomonadota</taxon>
        <taxon>Alphaproteobacteria</taxon>
        <taxon>Hyphomicrobiales</taxon>
        <taxon>Rhizobiaceae</taxon>
        <taxon>Rhizobium/Agrobacterium group</taxon>
        <taxon>Rhizobium</taxon>
    </lineage>
</organism>
<dbReference type="GO" id="GO:0003677">
    <property type="term" value="F:DNA binding"/>
    <property type="evidence" value="ECO:0007669"/>
    <property type="project" value="InterPro"/>
</dbReference>
<dbReference type="InterPro" id="IPR002104">
    <property type="entry name" value="Integrase_catalytic"/>
</dbReference>
<evidence type="ECO:0000256" key="1">
    <source>
        <dbReference type="ARBA" id="ARBA00023172"/>
    </source>
</evidence>
<dbReference type="PROSITE" id="PS51898">
    <property type="entry name" value="TYR_RECOMBINASE"/>
    <property type="match status" value="1"/>
</dbReference>